<dbReference type="PANTHER" id="PTHR28259:SF1">
    <property type="entry name" value="FLUORIDE EXPORT PROTEIN 1-RELATED"/>
    <property type="match status" value="1"/>
</dbReference>
<accession>A0A8J3LM14</accession>
<dbReference type="Proteomes" id="UP000653674">
    <property type="component" value="Unassembled WGS sequence"/>
</dbReference>
<name>A0A8J3LM14_9ACTN</name>
<keyword evidence="10" id="KW-0813">Transport</keyword>
<reference evidence="11" key="1">
    <citation type="submission" date="2021-01" db="EMBL/GenBank/DDBJ databases">
        <title>Whole genome shotgun sequence of Planosporangium flavigriseum NBRC 105377.</title>
        <authorList>
            <person name="Komaki H."/>
            <person name="Tamura T."/>
        </authorList>
    </citation>
    <scope>NUCLEOTIDE SEQUENCE</scope>
    <source>
        <strain evidence="11">NBRC 105377</strain>
    </source>
</reference>
<keyword evidence="5 10" id="KW-0472">Membrane</keyword>
<comment type="function">
    <text evidence="9 10">Fluoride-specific ion channel. Important for reducing fluoride concentration in the cell, thus reducing its toxicity.</text>
</comment>
<keyword evidence="3 10" id="KW-0812">Transmembrane</keyword>
<keyword evidence="4 10" id="KW-1133">Transmembrane helix</keyword>
<evidence type="ECO:0000256" key="9">
    <source>
        <dbReference type="ARBA" id="ARBA00049940"/>
    </source>
</evidence>
<feature type="transmembrane region" description="Helical" evidence="10">
    <location>
        <begin position="95"/>
        <end position="117"/>
    </location>
</feature>
<sequence>MGAVLRRLPTPRGLIGSAVATGASPPGTYDVAVADIPADIGSDGPVGAGSPFAAARRPPAGVPWAVLGAVAAGGAVGALARYALGVALPTRAPGFPWTTLLVNVSGCLLMGVLMVLVSDVWTGRRLLRPFLGTGLLGGYTTFSTYIVDAQHLMLAGAVGTALAYLVATVLSALAAVHAGMGVAHAVVNRARTRRSEEA</sequence>
<keyword evidence="2 10" id="KW-1003">Cell membrane</keyword>
<dbReference type="PANTHER" id="PTHR28259">
    <property type="entry name" value="FLUORIDE EXPORT PROTEIN 1-RELATED"/>
    <property type="match status" value="1"/>
</dbReference>
<keyword evidence="10" id="KW-0406">Ion transport</keyword>
<comment type="activity regulation">
    <text evidence="10">Na(+) is not transported, but it plays an essential structural role and its presence is essential for fluoride channel function.</text>
</comment>
<comment type="caution">
    <text evidence="11">The sequence shown here is derived from an EMBL/GenBank/DDBJ whole genome shotgun (WGS) entry which is preliminary data.</text>
</comment>
<dbReference type="GO" id="GO:0005886">
    <property type="term" value="C:plasma membrane"/>
    <property type="evidence" value="ECO:0007669"/>
    <property type="project" value="UniProtKB-SubCell"/>
</dbReference>
<evidence type="ECO:0000256" key="4">
    <source>
        <dbReference type="ARBA" id="ARBA00022989"/>
    </source>
</evidence>
<protein>
    <recommendedName>
        <fullName evidence="10">Fluoride-specific ion channel FluC</fullName>
    </recommendedName>
</protein>
<proteinExistence type="inferred from homology"/>
<evidence type="ECO:0000256" key="10">
    <source>
        <dbReference type="HAMAP-Rule" id="MF_00454"/>
    </source>
</evidence>
<keyword evidence="6 10" id="KW-0407">Ion channel</keyword>
<gene>
    <name evidence="10" type="primary">fluC</name>
    <name evidence="10" type="synonym">crcB</name>
    <name evidence="11" type="ORF">Pfl04_36260</name>
</gene>
<evidence type="ECO:0000256" key="8">
    <source>
        <dbReference type="ARBA" id="ARBA00035585"/>
    </source>
</evidence>
<feature type="transmembrane region" description="Helical" evidence="10">
    <location>
        <begin position="129"/>
        <end position="147"/>
    </location>
</feature>
<keyword evidence="12" id="KW-1185">Reference proteome</keyword>
<dbReference type="Pfam" id="PF02537">
    <property type="entry name" value="CRCB"/>
    <property type="match status" value="1"/>
</dbReference>
<keyword evidence="10" id="KW-0479">Metal-binding</keyword>
<evidence type="ECO:0000313" key="12">
    <source>
        <dbReference type="Proteomes" id="UP000653674"/>
    </source>
</evidence>
<feature type="transmembrane region" description="Helical" evidence="10">
    <location>
        <begin position="64"/>
        <end position="83"/>
    </location>
</feature>
<dbReference type="GO" id="GO:0046872">
    <property type="term" value="F:metal ion binding"/>
    <property type="evidence" value="ECO:0007669"/>
    <property type="project" value="UniProtKB-KW"/>
</dbReference>
<dbReference type="GO" id="GO:0062054">
    <property type="term" value="F:fluoride channel activity"/>
    <property type="evidence" value="ECO:0007669"/>
    <property type="project" value="UniProtKB-UniRule"/>
</dbReference>
<comment type="subcellular location">
    <subcellularLocation>
        <location evidence="1 10">Cell membrane</location>
        <topology evidence="1 10">Multi-pass membrane protein</topology>
    </subcellularLocation>
</comment>
<feature type="binding site" evidence="10">
    <location>
        <position position="140"/>
    </location>
    <ligand>
        <name>Na(+)</name>
        <dbReference type="ChEBI" id="CHEBI:29101"/>
        <note>structural</note>
    </ligand>
</feature>
<evidence type="ECO:0000313" key="11">
    <source>
        <dbReference type="EMBL" id="GIG75222.1"/>
    </source>
</evidence>
<evidence type="ECO:0000256" key="2">
    <source>
        <dbReference type="ARBA" id="ARBA00022475"/>
    </source>
</evidence>
<dbReference type="GO" id="GO:0140114">
    <property type="term" value="P:cellular detoxification of fluoride"/>
    <property type="evidence" value="ECO:0007669"/>
    <property type="project" value="UniProtKB-UniRule"/>
</dbReference>
<organism evidence="11 12">
    <name type="scientific">Planosporangium flavigriseum</name>
    <dbReference type="NCBI Taxonomy" id="373681"/>
    <lineage>
        <taxon>Bacteria</taxon>
        <taxon>Bacillati</taxon>
        <taxon>Actinomycetota</taxon>
        <taxon>Actinomycetes</taxon>
        <taxon>Micromonosporales</taxon>
        <taxon>Micromonosporaceae</taxon>
        <taxon>Planosporangium</taxon>
    </lineage>
</organism>
<dbReference type="EMBL" id="BONU01000028">
    <property type="protein sequence ID" value="GIG75222.1"/>
    <property type="molecule type" value="Genomic_DNA"/>
</dbReference>
<comment type="catalytic activity">
    <reaction evidence="8">
        <text>fluoride(in) = fluoride(out)</text>
        <dbReference type="Rhea" id="RHEA:76159"/>
        <dbReference type="ChEBI" id="CHEBI:17051"/>
    </reaction>
    <physiologicalReaction direction="left-to-right" evidence="8">
        <dbReference type="Rhea" id="RHEA:76160"/>
    </physiologicalReaction>
</comment>
<evidence type="ECO:0000256" key="1">
    <source>
        <dbReference type="ARBA" id="ARBA00004651"/>
    </source>
</evidence>
<feature type="transmembrane region" description="Helical" evidence="10">
    <location>
        <begin position="162"/>
        <end position="187"/>
    </location>
</feature>
<evidence type="ECO:0000256" key="5">
    <source>
        <dbReference type="ARBA" id="ARBA00023136"/>
    </source>
</evidence>
<evidence type="ECO:0000256" key="3">
    <source>
        <dbReference type="ARBA" id="ARBA00022692"/>
    </source>
</evidence>
<evidence type="ECO:0000256" key="6">
    <source>
        <dbReference type="ARBA" id="ARBA00023303"/>
    </source>
</evidence>
<feature type="binding site" evidence="10">
    <location>
        <position position="137"/>
    </location>
    <ligand>
        <name>Na(+)</name>
        <dbReference type="ChEBI" id="CHEBI:29101"/>
        <note>structural</note>
    </ligand>
</feature>
<dbReference type="HAMAP" id="MF_00454">
    <property type="entry name" value="FluC"/>
    <property type="match status" value="1"/>
</dbReference>
<comment type="similarity">
    <text evidence="7 10">Belongs to the fluoride channel Fluc/FEX (TC 1.A.43) family.</text>
</comment>
<dbReference type="AlphaFoldDB" id="A0A8J3LM14"/>
<dbReference type="InterPro" id="IPR003691">
    <property type="entry name" value="FluC"/>
</dbReference>
<keyword evidence="10" id="KW-0915">Sodium</keyword>
<evidence type="ECO:0000256" key="7">
    <source>
        <dbReference type="ARBA" id="ARBA00035120"/>
    </source>
</evidence>